<reference evidence="1" key="2">
    <citation type="submission" date="2017-10" db="EMBL/GenBank/DDBJ databases">
        <title>Ladona fulva Genome sequencing and assembly.</title>
        <authorList>
            <person name="Murali S."/>
            <person name="Richards S."/>
            <person name="Bandaranaike D."/>
            <person name="Bellair M."/>
            <person name="Blankenburg K."/>
            <person name="Chao H."/>
            <person name="Dinh H."/>
            <person name="Doddapaneni H."/>
            <person name="Dugan-Rocha S."/>
            <person name="Elkadiri S."/>
            <person name="Gnanaolivu R."/>
            <person name="Hernandez B."/>
            <person name="Skinner E."/>
            <person name="Javaid M."/>
            <person name="Lee S."/>
            <person name="Li M."/>
            <person name="Ming W."/>
            <person name="Munidasa M."/>
            <person name="Muniz J."/>
            <person name="Nguyen L."/>
            <person name="Hughes D."/>
            <person name="Osuji N."/>
            <person name="Pu L.-L."/>
            <person name="Puazo M."/>
            <person name="Qu C."/>
            <person name="Quiroz J."/>
            <person name="Raj R."/>
            <person name="Weissenberger G."/>
            <person name="Xin Y."/>
            <person name="Zou X."/>
            <person name="Han Y."/>
            <person name="Worley K."/>
            <person name="Muzny D."/>
            <person name="Gibbs R."/>
        </authorList>
    </citation>
    <scope>NUCLEOTIDE SEQUENCE</scope>
    <source>
        <strain evidence="1">Sampled in the wild</strain>
    </source>
</reference>
<gene>
    <name evidence="1" type="ORF">J437_LFUL006884</name>
</gene>
<evidence type="ECO:0000313" key="1">
    <source>
        <dbReference type="EMBL" id="KAG8233861.1"/>
    </source>
</evidence>
<proteinExistence type="predicted"/>
<organism evidence="1 2">
    <name type="scientific">Ladona fulva</name>
    <name type="common">Scarce chaser dragonfly</name>
    <name type="synonym">Libellula fulva</name>
    <dbReference type="NCBI Taxonomy" id="123851"/>
    <lineage>
        <taxon>Eukaryota</taxon>
        <taxon>Metazoa</taxon>
        <taxon>Ecdysozoa</taxon>
        <taxon>Arthropoda</taxon>
        <taxon>Hexapoda</taxon>
        <taxon>Insecta</taxon>
        <taxon>Pterygota</taxon>
        <taxon>Palaeoptera</taxon>
        <taxon>Odonata</taxon>
        <taxon>Epiprocta</taxon>
        <taxon>Anisoptera</taxon>
        <taxon>Libelluloidea</taxon>
        <taxon>Libellulidae</taxon>
        <taxon>Ladona</taxon>
    </lineage>
</organism>
<protein>
    <submittedName>
        <fullName evidence="1">Uncharacterized protein</fullName>
    </submittedName>
</protein>
<name>A0A8K0KH53_LADFU</name>
<reference evidence="1" key="1">
    <citation type="submission" date="2013-04" db="EMBL/GenBank/DDBJ databases">
        <authorList>
            <person name="Qu J."/>
            <person name="Murali S.C."/>
            <person name="Bandaranaike D."/>
            <person name="Bellair M."/>
            <person name="Blankenburg K."/>
            <person name="Chao H."/>
            <person name="Dinh H."/>
            <person name="Doddapaneni H."/>
            <person name="Downs B."/>
            <person name="Dugan-Rocha S."/>
            <person name="Elkadiri S."/>
            <person name="Gnanaolivu R.D."/>
            <person name="Hernandez B."/>
            <person name="Javaid M."/>
            <person name="Jayaseelan J.C."/>
            <person name="Lee S."/>
            <person name="Li M."/>
            <person name="Ming W."/>
            <person name="Munidasa M."/>
            <person name="Muniz J."/>
            <person name="Nguyen L."/>
            <person name="Ongeri F."/>
            <person name="Osuji N."/>
            <person name="Pu L.-L."/>
            <person name="Puazo M."/>
            <person name="Qu C."/>
            <person name="Quiroz J."/>
            <person name="Raj R."/>
            <person name="Weissenberger G."/>
            <person name="Xin Y."/>
            <person name="Zou X."/>
            <person name="Han Y."/>
            <person name="Richards S."/>
            <person name="Worley K."/>
            <person name="Muzny D."/>
            <person name="Gibbs R."/>
        </authorList>
    </citation>
    <scope>NUCLEOTIDE SEQUENCE</scope>
    <source>
        <strain evidence="1">Sampled in the wild</strain>
    </source>
</reference>
<dbReference type="AlphaFoldDB" id="A0A8K0KH53"/>
<evidence type="ECO:0000313" key="2">
    <source>
        <dbReference type="Proteomes" id="UP000792457"/>
    </source>
</evidence>
<comment type="caution">
    <text evidence="1">The sequence shown here is derived from an EMBL/GenBank/DDBJ whole genome shotgun (WGS) entry which is preliminary data.</text>
</comment>
<keyword evidence="2" id="KW-1185">Reference proteome</keyword>
<dbReference type="Proteomes" id="UP000792457">
    <property type="component" value="Unassembled WGS sequence"/>
</dbReference>
<dbReference type="EMBL" id="KZ308748">
    <property type="protein sequence ID" value="KAG8233861.1"/>
    <property type="molecule type" value="Genomic_DNA"/>
</dbReference>
<sequence length="94" mass="10756">MAVSKQNEQFLLLALMFPQFQMKPMQAQFLFWREHSGQSRPLPIRSPLVRCPLFTPISSNPTPAVPNRNLLYGRGWRATIPYNNHGASWVDCGV</sequence>
<accession>A0A8K0KH53</accession>